<feature type="transmembrane region" description="Helical" evidence="2">
    <location>
        <begin position="48"/>
        <end position="69"/>
    </location>
</feature>
<dbReference type="PATRIC" id="fig|318683.6.peg.3221"/>
<comment type="caution">
    <text evidence="3">The sequence shown here is derived from an EMBL/GenBank/DDBJ whole genome shotgun (WGS) entry which is preliminary data.</text>
</comment>
<keyword evidence="2" id="KW-1133">Transmembrane helix</keyword>
<keyword evidence="2" id="KW-0812">Transmembrane</keyword>
<feature type="compositionally biased region" description="Basic and acidic residues" evidence="1">
    <location>
        <begin position="18"/>
        <end position="33"/>
    </location>
</feature>
<evidence type="ECO:0000313" key="3">
    <source>
        <dbReference type="EMBL" id="KXV49730.1"/>
    </source>
</evidence>
<evidence type="ECO:0000256" key="2">
    <source>
        <dbReference type="SAM" id="Phobius"/>
    </source>
</evidence>
<evidence type="ECO:0000313" key="4">
    <source>
        <dbReference type="Proteomes" id="UP000075636"/>
    </source>
</evidence>
<protein>
    <submittedName>
        <fullName evidence="3">Uncharacterized protein</fullName>
    </submittedName>
</protein>
<sequence length="72" mass="7560">MANPEPSPGFASAGNDSAKSDLERLMSEAREAQVESPVEDAPVNPPNLLVWAGIAGSLVLISVAIHFFWPAS</sequence>
<gene>
    <name evidence="3" type="ORF">AD945_03615</name>
</gene>
<accession>A0A149TLP2</accession>
<keyword evidence="2" id="KW-0472">Membrane</keyword>
<reference evidence="3 4" key="1">
    <citation type="submission" date="2015-06" db="EMBL/GenBank/DDBJ databases">
        <title>Improved classification and identification of acetic acid bacteria using matrix-assisted laser desorption/ionization time-of-flight mass spectrometry; Gluconobacter nephelii and Gluconobacter uchimurae are later heterotypic synonyms of Gluconobacter japonicus and Gluconobacter oxydans, respectively.</title>
        <authorList>
            <person name="Li L."/>
            <person name="Cleenwerck I."/>
            <person name="De Vuyst L."/>
            <person name="Vandamme P."/>
        </authorList>
    </citation>
    <scope>NUCLEOTIDE SEQUENCE [LARGE SCALE GENOMIC DNA]</scope>
    <source>
        <strain evidence="3 4">LMG 1768</strain>
    </source>
</reference>
<dbReference type="AlphaFoldDB" id="A0A149TLP2"/>
<name>A0A149TLP2_9PROT</name>
<organism evidence="3 4">
    <name type="scientific">Gluconobacter albidus</name>
    <dbReference type="NCBI Taxonomy" id="318683"/>
    <lineage>
        <taxon>Bacteria</taxon>
        <taxon>Pseudomonadati</taxon>
        <taxon>Pseudomonadota</taxon>
        <taxon>Alphaproteobacteria</taxon>
        <taxon>Acetobacterales</taxon>
        <taxon>Acetobacteraceae</taxon>
        <taxon>Gluconobacter</taxon>
    </lineage>
</organism>
<dbReference type="EMBL" id="LHZR01000091">
    <property type="protein sequence ID" value="KXV49730.1"/>
    <property type="molecule type" value="Genomic_DNA"/>
</dbReference>
<dbReference type="Proteomes" id="UP000075636">
    <property type="component" value="Unassembled WGS sequence"/>
</dbReference>
<proteinExistence type="predicted"/>
<evidence type="ECO:0000256" key="1">
    <source>
        <dbReference type="SAM" id="MobiDB-lite"/>
    </source>
</evidence>
<feature type="region of interest" description="Disordered" evidence="1">
    <location>
        <begin position="1"/>
        <end position="40"/>
    </location>
</feature>